<reference evidence="3 4" key="1">
    <citation type="submission" date="2017-03" db="EMBL/GenBank/DDBJ databases">
        <title>Genome sequencing of Shewanella japonica KCTC 22435.</title>
        <authorList>
            <person name="Kim K.M."/>
        </authorList>
    </citation>
    <scope>NUCLEOTIDE SEQUENCE [LARGE SCALE GENOMIC DNA]</scope>
    <source>
        <strain evidence="3 4">KCTC 22435</strain>
    </source>
</reference>
<dbReference type="Proteomes" id="UP000191820">
    <property type="component" value="Chromosome"/>
</dbReference>
<sequence>MSKSVDETVFDFFSVLLQEALEEPAGLADSETPLSNSTTAKTDNATNSIAATKKTIDTHEASVNEKTAANPRDINSVDFKKKHSKVVHKPVAPIDDVPQLNEARVAGTSQQSKAFAEPPVDKAALSKLLSAVSKHAEPAVSATIKKQGVVEPTLEKAQENLAADIKQPSSSKVQDDIKLKAQLLREKLSQASPETQANSLDKKIDTSGASVSKVSEKTADISLKKNHSREDTLDSKRESSPALQTGATPPSVTQNLQEVLDNEFQVLFFNVAGLTLAVPLVSLGGIVKIEHISHLIGRPDWFLGVQTRREQKVNVVDSCRWVMPEKYTKELAESVDYQYLVMLEDSDWGLACESLVNAVKIDKSQVNWREKPGKRPWLAGVVKEQMCGILNVQALIEMLDAGLGCQDSID</sequence>
<dbReference type="InterPro" id="IPR036061">
    <property type="entry name" value="CheW-like_dom_sf"/>
</dbReference>
<feature type="region of interest" description="Disordered" evidence="1">
    <location>
        <begin position="189"/>
        <end position="250"/>
    </location>
</feature>
<dbReference type="Pfam" id="PF01584">
    <property type="entry name" value="CheW"/>
    <property type="match status" value="1"/>
</dbReference>
<feature type="compositionally biased region" description="Polar residues" evidence="1">
    <location>
        <begin position="241"/>
        <end position="250"/>
    </location>
</feature>
<accession>A0ABM6JPZ9</accession>
<evidence type="ECO:0000259" key="2">
    <source>
        <dbReference type="PROSITE" id="PS50851"/>
    </source>
</evidence>
<dbReference type="PIRSF" id="PIRSF020479">
    <property type="entry name" value="UCP020479_CheW"/>
    <property type="match status" value="1"/>
</dbReference>
<dbReference type="SUPFAM" id="SSF50341">
    <property type="entry name" value="CheW-like"/>
    <property type="match status" value="1"/>
</dbReference>
<evidence type="ECO:0000313" key="4">
    <source>
        <dbReference type="Proteomes" id="UP000191820"/>
    </source>
</evidence>
<feature type="compositionally biased region" description="Polar residues" evidence="1">
    <location>
        <begin position="189"/>
        <end position="199"/>
    </location>
</feature>
<feature type="compositionally biased region" description="Basic and acidic residues" evidence="1">
    <location>
        <begin position="214"/>
        <end position="239"/>
    </location>
</feature>
<feature type="compositionally biased region" description="Polar residues" evidence="1">
    <location>
        <begin position="32"/>
        <end position="50"/>
    </location>
</feature>
<evidence type="ECO:0000313" key="3">
    <source>
        <dbReference type="EMBL" id="ARD23192.1"/>
    </source>
</evidence>
<gene>
    <name evidence="3" type="ORF">SJ2017_2914</name>
</gene>
<dbReference type="RefSeq" id="WP_080916239.1">
    <property type="nucleotide sequence ID" value="NZ_CP020472.1"/>
</dbReference>
<keyword evidence="4" id="KW-1185">Reference proteome</keyword>
<evidence type="ECO:0000256" key="1">
    <source>
        <dbReference type="SAM" id="MobiDB-lite"/>
    </source>
</evidence>
<dbReference type="SMART" id="SM00260">
    <property type="entry name" value="CheW"/>
    <property type="match status" value="1"/>
</dbReference>
<proteinExistence type="predicted"/>
<feature type="region of interest" description="Disordered" evidence="1">
    <location>
        <begin position="24"/>
        <end position="50"/>
    </location>
</feature>
<name>A0ABM6JPZ9_9GAMM</name>
<dbReference type="PROSITE" id="PS50851">
    <property type="entry name" value="CHEW"/>
    <property type="match status" value="1"/>
</dbReference>
<protein>
    <recommendedName>
        <fullName evidence="2">CheW-like domain-containing protein</fullName>
    </recommendedName>
</protein>
<feature type="domain" description="CheW-like" evidence="2">
    <location>
        <begin position="263"/>
        <end position="401"/>
    </location>
</feature>
<dbReference type="InterPro" id="IPR002545">
    <property type="entry name" value="CheW-lke_dom"/>
</dbReference>
<dbReference type="EMBL" id="CP020472">
    <property type="protein sequence ID" value="ARD23192.1"/>
    <property type="molecule type" value="Genomic_DNA"/>
</dbReference>
<organism evidence="3 4">
    <name type="scientific">Shewanella japonica</name>
    <dbReference type="NCBI Taxonomy" id="93973"/>
    <lineage>
        <taxon>Bacteria</taxon>
        <taxon>Pseudomonadati</taxon>
        <taxon>Pseudomonadota</taxon>
        <taxon>Gammaproteobacteria</taxon>
        <taxon>Alteromonadales</taxon>
        <taxon>Shewanellaceae</taxon>
        <taxon>Shewanella</taxon>
    </lineage>
</organism>
<dbReference type="InterPro" id="IPR014506">
    <property type="entry name" value="UCP020479_CheW"/>
</dbReference>